<organism evidence="2 3">
    <name type="scientific">Asaia bogorensis</name>
    <dbReference type="NCBI Taxonomy" id="91915"/>
    <lineage>
        <taxon>Bacteria</taxon>
        <taxon>Pseudomonadati</taxon>
        <taxon>Pseudomonadota</taxon>
        <taxon>Alphaproteobacteria</taxon>
        <taxon>Acetobacterales</taxon>
        <taxon>Acetobacteraceae</taxon>
        <taxon>Asaia</taxon>
    </lineage>
</organism>
<evidence type="ECO:0000313" key="2">
    <source>
        <dbReference type="EMBL" id="CDG38681.1"/>
    </source>
</evidence>
<evidence type="ECO:0000313" key="3">
    <source>
        <dbReference type="Proteomes" id="UP000027583"/>
    </source>
</evidence>
<reference evidence="2 3" key="2">
    <citation type="journal article" date="2014" name="PLoS ONE">
        <title>Evolution of mitochondria reconstructed from the energy metabolism of living bacteria.</title>
        <authorList>
            <person name="Degli Esposti M."/>
            <person name="Chouaia B."/>
            <person name="Comandatore F."/>
            <person name="Crotti E."/>
            <person name="Sassera D."/>
            <person name="Lievens P.M."/>
            <person name="Daffonchio D."/>
            <person name="Bandi C."/>
        </authorList>
    </citation>
    <scope>NUCLEOTIDE SEQUENCE [LARGE SCALE GENOMIC DNA]</scope>
    <source>
        <strain evidence="2 3">SF2.1</strain>
    </source>
</reference>
<proteinExistence type="predicted"/>
<dbReference type="EMBL" id="CBLX010000004">
    <property type="protein sequence ID" value="CDG38681.1"/>
    <property type="molecule type" value="Genomic_DNA"/>
</dbReference>
<sequence>MKIRGSVDERQMSAASDTRHPVGAEMETRKDGAQVSWLFFRAHRP</sequence>
<reference evidence="2 3" key="1">
    <citation type="journal article" date="2014" name="Genome Biol. Evol.">
        <title>Acetic acid bacteria genomes reveal functional traits for adaptation to life in insect guts.</title>
        <authorList>
            <person name="Chouaia B."/>
            <person name="Gaiarsa S."/>
            <person name="Crotti E."/>
            <person name="Comandatore F."/>
            <person name="Degli Esposti M."/>
            <person name="Ricci I."/>
            <person name="Alma A."/>
            <person name="Favia G."/>
            <person name="Bandi C."/>
            <person name="Daffonchio D."/>
        </authorList>
    </citation>
    <scope>NUCLEOTIDE SEQUENCE [LARGE SCALE GENOMIC DNA]</scope>
    <source>
        <strain evidence="2 3">SF2.1</strain>
    </source>
</reference>
<dbReference type="AlphaFoldDB" id="A0A060QHJ3"/>
<gene>
    <name evidence="2" type="ORF">ASAP_0636</name>
</gene>
<dbReference type="Proteomes" id="UP000027583">
    <property type="component" value="Unassembled WGS sequence"/>
</dbReference>
<accession>A0A060QHJ3</accession>
<comment type="caution">
    <text evidence="2">The sequence shown here is derived from an EMBL/GenBank/DDBJ whole genome shotgun (WGS) entry which is preliminary data.</text>
</comment>
<protein>
    <submittedName>
        <fullName evidence="2">Uncharacterized protein</fullName>
    </submittedName>
</protein>
<feature type="region of interest" description="Disordered" evidence="1">
    <location>
        <begin position="1"/>
        <end position="28"/>
    </location>
</feature>
<evidence type="ECO:0000256" key="1">
    <source>
        <dbReference type="SAM" id="MobiDB-lite"/>
    </source>
</evidence>
<name>A0A060QHJ3_9PROT</name>